<evidence type="ECO:0000256" key="10">
    <source>
        <dbReference type="ARBA" id="ARBA00093389"/>
    </source>
</evidence>
<comment type="similarity">
    <text evidence="3">Belongs to the SPT6 family.</text>
</comment>
<dbReference type="GO" id="GO:0140673">
    <property type="term" value="P:transcription elongation-coupled chromatin remodeling"/>
    <property type="evidence" value="ECO:0007669"/>
    <property type="project" value="InterPro"/>
</dbReference>
<dbReference type="InterPro" id="IPR035018">
    <property type="entry name" value="Spt6_SH2_C"/>
</dbReference>
<evidence type="ECO:0000313" key="13">
    <source>
        <dbReference type="EMBL" id="CAK5277668.1"/>
    </source>
</evidence>
<name>A0AAD2HMU7_9AGAR</name>
<evidence type="ECO:0000256" key="9">
    <source>
        <dbReference type="ARBA" id="ARBA00029871"/>
    </source>
</evidence>
<dbReference type="InterPro" id="IPR012337">
    <property type="entry name" value="RNaseH-like_sf"/>
</dbReference>
<dbReference type="Pfam" id="PF14633">
    <property type="entry name" value="SH2_2"/>
    <property type="match status" value="1"/>
</dbReference>
<dbReference type="InterPro" id="IPR032706">
    <property type="entry name" value="Spt6_HHH"/>
</dbReference>
<sequence>MDSFEDPILDVDDPMNGERDAEEEGEGDVVLPGADNDSSEEEEEDEDEARRVREGFIVDEDDDEEDEEEKRRRKRRKRKHSRRRDDDDEEEGLEEDDLDLLEENTGASHKRQKNRLTRLRRGRDSESPVASSSRRQNVIESSDEDLDRDENLPSVQDVQRIWDKDDDTDDGELDMDDFIDDSDQEGDEAEKARRRQDRMEKERLRRSRAKPELAGIDALAWDEIHDVFGDGHEFDWALVEEDEGPALDEVGRQDAKFTDVGLSFGHSVAALSNGQVFEPSQIRRLFLSEDDDLVRAQDIPERMQLSTSMLSATVFVAPVIAFGLEDIDDASMWVTQRLSPELLSDYFSANGSKQGLRGSLVAAVSSILKQLFIENVEVPFLYSHRRDLIYHFDSAQMRTGSQLLDLEDLWRIYALGQKYRSLLQRRRDVDDAYARLQVTDAYYEEEIRARRDSVDVVADTSEWLTMKYKDKREESVRFRFHDDEDPEEVVVKHKMPSRISAYEIAKKSVISKLAEGFGIQAHQAVLNFLANDRVHFVDDNDVNPLSYAEQFASPDGSNLLSPEELLSRARMILATELGKDPLLRDQMRKIFQTDSKISVEPTDQGVAKITPSDRFFTFKYLLNKPVAQLKNGGSFLSMLQAEAKNLIVISVTLPPETKAMFERRLTDALSSDSFSETTKAWNEQVSLVVQEVLDQHLLPMGQKWTREYLRQEAQESVARQCAAELREARRIDVAPFTVRDMKDTQPAVVTVSWGKGDPHKDVISVVFLDSRGRLREHTNLDNLTDEAARDEFIDLLRRRKPDVIGVGGFNMLTPKLSARVKEIVRGMHSNELDAMPPVIYPRDDVARLFQHSQRADDEFSSHTTLTKYCVGLARYIQSPVNEYAALGPDIAAITFVPDQHMLSSDTVKTACEQVVIDVVNKIGVDINRAVGDGYYQTLLPFVCGLGPRKSLQLVKAIERQVALVFILQDRSSLSKTFRQGENVSNREQFIKAGLLTKTLFINAAGFLRISQQDEYKPAKYRPDDDHAPDSLDDTRIHPEDYELARKMAMDALEYDEEDVADRHPSWVVEQILEDNDSERKLNELNLDDFAVSLYQENRERKRQTLDLIRQELVRPFVEKRKRYPILNGWQVLTMLSGETPAGLSDGQLVTATVLRVNRSGYIALKLDSGIEGAVDPTHPNNIPGAEPEKGRPMTCAVSKVTADPDNDHFFVDLLTRPLDLSGADLRNYSYDRTYWDHSRHDRDFELLARKKRAEVDKSRRVIKHPNFHNFNAVQAEAYLENQSRGDLVIRPSSKGFNHLAVTWKVDDGLYQHIDVVEPNADPTGQTVSQLLVDGHRNYADLDELIVNHVQAMARRVEELMAHDRYKQGTEDDLHLYLKNALAANPGKSMYGFTLNRKRPGHFSLCFLANKNSVVQTWPVRVTPEAYMLFDAPAVGVPELCDAFKVRHLHESQSQAAGGKTPYGAGSRTPGRAIGGATPGHISVRQPARTPNPYAGGTTPRYGGATPAPIPQTAYGMVPPAGYNGYQTPAQRPGQFPPGQPPLPAGMNPARAAMIQQSSASGAWP</sequence>
<dbReference type="Gene3D" id="3.30.420.140">
    <property type="entry name" value="YqgF/RNase H-like domain"/>
    <property type="match status" value="1"/>
</dbReference>
<feature type="compositionally biased region" description="Acidic residues" evidence="11">
    <location>
        <begin position="86"/>
        <end position="102"/>
    </location>
</feature>
<dbReference type="Gene3D" id="1.10.10.2740">
    <property type="entry name" value="Spt6, Death-like domain"/>
    <property type="match status" value="1"/>
</dbReference>
<dbReference type="Gene3D" id="1.10.150.850">
    <property type="entry name" value="Spt6, helix-hairpin-helix domain"/>
    <property type="match status" value="1"/>
</dbReference>
<feature type="compositionally biased region" description="Acidic residues" evidence="11">
    <location>
        <begin position="57"/>
        <end position="68"/>
    </location>
</feature>
<evidence type="ECO:0000256" key="11">
    <source>
        <dbReference type="SAM" id="MobiDB-lite"/>
    </source>
</evidence>
<evidence type="ECO:0000256" key="5">
    <source>
        <dbReference type="ARBA" id="ARBA00022454"/>
    </source>
</evidence>
<evidence type="ECO:0000256" key="6">
    <source>
        <dbReference type="ARBA" id="ARBA00022999"/>
    </source>
</evidence>
<dbReference type="InterPro" id="IPR028231">
    <property type="entry name" value="Spt6_YqgF"/>
</dbReference>
<feature type="compositionally biased region" description="Pro residues" evidence="11">
    <location>
        <begin position="1534"/>
        <end position="1543"/>
    </location>
</feature>
<dbReference type="GO" id="GO:0031491">
    <property type="term" value="F:nucleosome binding"/>
    <property type="evidence" value="ECO:0007669"/>
    <property type="project" value="TreeGrafter"/>
</dbReference>
<dbReference type="EMBL" id="CAVNYO010000419">
    <property type="protein sequence ID" value="CAK5277668.1"/>
    <property type="molecule type" value="Genomic_DNA"/>
</dbReference>
<dbReference type="CDD" id="cd09928">
    <property type="entry name" value="SH2_Cterm_SPT6_like"/>
    <property type="match status" value="1"/>
</dbReference>
<dbReference type="Pfam" id="PF14639">
    <property type="entry name" value="YqgF"/>
    <property type="match status" value="1"/>
</dbReference>
<evidence type="ECO:0000256" key="2">
    <source>
        <dbReference type="ARBA" id="ARBA00004286"/>
    </source>
</evidence>
<dbReference type="CDD" id="cd09918">
    <property type="entry name" value="SH2_Nterm_SPT6_like"/>
    <property type="match status" value="1"/>
</dbReference>
<dbReference type="InterPro" id="IPR028083">
    <property type="entry name" value="Spt6_acidic_N_dom"/>
</dbReference>
<accession>A0AAD2HMU7</accession>
<dbReference type="FunFam" id="1.10.10.2740:FF:000002">
    <property type="entry name" value="Transcription elongation factor Spt6"/>
    <property type="match status" value="1"/>
</dbReference>
<dbReference type="PANTHER" id="PTHR10145">
    <property type="entry name" value="TRANSCRIPTION ELONGATION FACTOR SPT6"/>
    <property type="match status" value="1"/>
</dbReference>
<feature type="region of interest" description="Disordered" evidence="11">
    <location>
        <begin position="1450"/>
        <end position="1547"/>
    </location>
</feature>
<dbReference type="InterPro" id="IPR036860">
    <property type="entry name" value="SH2_dom_sf"/>
</dbReference>
<dbReference type="Pfam" id="PF22706">
    <property type="entry name" value="Tex_central_region"/>
    <property type="match status" value="1"/>
</dbReference>
<feature type="compositionally biased region" description="Acidic residues" evidence="11">
    <location>
        <begin position="1"/>
        <end position="27"/>
    </location>
</feature>
<comment type="subcellular location">
    <subcellularLocation>
        <location evidence="2">Chromosome</location>
    </subcellularLocation>
    <subcellularLocation>
        <location evidence="1">Nucleus</location>
    </subcellularLocation>
</comment>
<dbReference type="SMART" id="SM00252">
    <property type="entry name" value="SH2"/>
    <property type="match status" value="1"/>
</dbReference>
<dbReference type="Pfam" id="PF14641">
    <property type="entry name" value="HTH_44"/>
    <property type="match status" value="1"/>
</dbReference>
<comment type="function">
    <text evidence="10">Histone H3-H4 chaperone that plays a role in maintenance of chromatin structure during RNA polymerase II transcription elongation thereby repressing transcription initiation from cryptic promoters. Mediates the reassembly of nucleosomes onto the promoters of at least a selected set of genes during repression; the nucleosome reassembly is essential for transcriptional repression. Essential for viability.</text>
</comment>
<dbReference type="SUPFAM" id="SSF53098">
    <property type="entry name" value="Ribonuclease H-like"/>
    <property type="match status" value="1"/>
</dbReference>
<proteinExistence type="inferred from homology"/>
<comment type="caution">
    <text evidence="13">The sequence shown here is derived from an EMBL/GenBank/DDBJ whole genome shotgun (WGS) entry which is preliminary data.</text>
</comment>
<dbReference type="PANTHER" id="PTHR10145:SF6">
    <property type="entry name" value="TRANSCRIPTION ELONGATION FACTOR SPT6"/>
    <property type="match status" value="1"/>
</dbReference>
<dbReference type="GO" id="GO:0008023">
    <property type="term" value="C:transcription elongation factor complex"/>
    <property type="evidence" value="ECO:0007669"/>
    <property type="project" value="TreeGrafter"/>
</dbReference>
<evidence type="ECO:0000259" key="12">
    <source>
        <dbReference type="SMART" id="SM00252"/>
    </source>
</evidence>
<evidence type="ECO:0000256" key="8">
    <source>
        <dbReference type="ARBA" id="ARBA00023242"/>
    </source>
</evidence>
<dbReference type="Gene3D" id="3.30.505.10">
    <property type="entry name" value="SH2 domain"/>
    <property type="match status" value="2"/>
</dbReference>
<dbReference type="SUPFAM" id="SSF158832">
    <property type="entry name" value="Tex N-terminal region-like"/>
    <property type="match status" value="1"/>
</dbReference>
<keyword evidence="8" id="KW-0539">Nucleus</keyword>
<dbReference type="GO" id="GO:0005694">
    <property type="term" value="C:chromosome"/>
    <property type="evidence" value="ECO:0007669"/>
    <property type="project" value="UniProtKB-SubCell"/>
</dbReference>
<evidence type="ECO:0000313" key="14">
    <source>
        <dbReference type="Proteomes" id="UP001295794"/>
    </source>
</evidence>
<feature type="compositionally biased region" description="Basic residues" evidence="11">
    <location>
        <begin position="108"/>
        <end position="121"/>
    </location>
</feature>
<dbReference type="FunFam" id="3.30.505.10:FF:000056">
    <property type="entry name" value="Transcription elongation factor Spt6"/>
    <property type="match status" value="1"/>
</dbReference>
<dbReference type="SUPFAM" id="SSF55550">
    <property type="entry name" value="SH2 domain"/>
    <property type="match status" value="1"/>
</dbReference>
<dbReference type="InterPro" id="IPR035019">
    <property type="entry name" value="Spt6_SH2_N"/>
</dbReference>
<dbReference type="InterPro" id="IPR035420">
    <property type="entry name" value="Spt6_SH2"/>
</dbReference>
<evidence type="ECO:0000256" key="3">
    <source>
        <dbReference type="ARBA" id="ARBA00009253"/>
    </source>
</evidence>
<reference evidence="13" key="1">
    <citation type="submission" date="2023-11" db="EMBL/GenBank/DDBJ databases">
        <authorList>
            <person name="De Vega J J."/>
            <person name="De Vega J J."/>
        </authorList>
    </citation>
    <scope>NUCLEOTIDE SEQUENCE</scope>
</reference>
<dbReference type="InterPro" id="IPR028088">
    <property type="entry name" value="Spt6_HTH_DNA-bd_dom"/>
</dbReference>
<keyword evidence="14" id="KW-1185">Reference proteome</keyword>
<dbReference type="GO" id="GO:0003677">
    <property type="term" value="F:DNA binding"/>
    <property type="evidence" value="ECO:0007669"/>
    <property type="project" value="InterPro"/>
</dbReference>
<dbReference type="InterPro" id="IPR010994">
    <property type="entry name" value="RuvA_2-like"/>
</dbReference>
<feature type="compositionally biased region" description="Basic residues" evidence="11">
    <location>
        <begin position="71"/>
        <end position="82"/>
    </location>
</feature>
<dbReference type="GO" id="GO:0042393">
    <property type="term" value="F:histone binding"/>
    <property type="evidence" value="ECO:0007669"/>
    <property type="project" value="TreeGrafter"/>
</dbReference>
<dbReference type="InterPro" id="IPR037027">
    <property type="entry name" value="YqgF/RNaseH-like_dom_sf"/>
</dbReference>
<dbReference type="InterPro" id="IPR017072">
    <property type="entry name" value="TF_Spt6"/>
</dbReference>
<dbReference type="Proteomes" id="UP001295794">
    <property type="component" value="Unassembled WGS sequence"/>
</dbReference>
<gene>
    <name evidence="13" type="ORF">MYCIT1_LOCUS26694</name>
</gene>
<organism evidence="13 14">
    <name type="scientific">Mycena citricolor</name>
    <dbReference type="NCBI Taxonomy" id="2018698"/>
    <lineage>
        <taxon>Eukaryota</taxon>
        <taxon>Fungi</taxon>
        <taxon>Dikarya</taxon>
        <taxon>Basidiomycota</taxon>
        <taxon>Agaricomycotina</taxon>
        <taxon>Agaricomycetes</taxon>
        <taxon>Agaricomycetidae</taxon>
        <taxon>Agaricales</taxon>
        <taxon>Marasmiineae</taxon>
        <taxon>Mycenaceae</taxon>
        <taxon>Mycena</taxon>
    </lineage>
</organism>
<dbReference type="Gene3D" id="1.10.3500.10">
    <property type="entry name" value="Tex N-terminal region-like"/>
    <property type="match status" value="1"/>
</dbReference>
<dbReference type="InterPro" id="IPR042066">
    <property type="entry name" value="Spt6_death-like"/>
</dbReference>
<keyword evidence="7" id="KW-0804">Transcription</keyword>
<keyword evidence="5" id="KW-0158">Chromosome</keyword>
<dbReference type="Gene3D" id="1.10.10.650">
    <property type="entry name" value="RuvA domain 2-like"/>
    <property type="match status" value="1"/>
</dbReference>
<feature type="domain" description="SH2" evidence="12">
    <location>
        <begin position="1264"/>
        <end position="1354"/>
    </location>
</feature>
<dbReference type="Pfam" id="PF14635">
    <property type="entry name" value="HHH_7"/>
    <property type="match status" value="1"/>
</dbReference>
<dbReference type="Pfam" id="PF14632">
    <property type="entry name" value="SPT6_acidic"/>
    <property type="match status" value="1"/>
</dbReference>
<dbReference type="GO" id="GO:0034728">
    <property type="term" value="P:nucleosome organization"/>
    <property type="evidence" value="ECO:0007669"/>
    <property type="project" value="TreeGrafter"/>
</dbReference>
<dbReference type="SUPFAM" id="SSF47781">
    <property type="entry name" value="RuvA domain 2-like"/>
    <property type="match status" value="1"/>
</dbReference>
<dbReference type="InterPro" id="IPR023319">
    <property type="entry name" value="Tex-like_HTH_dom_sf"/>
</dbReference>
<protein>
    <recommendedName>
        <fullName evidence="4">Transcription elongation factor SPT6</fullName>
    </recommendedName>
    <alternativeName>
        <fullName evidence="9">Chromatin elongation factor SPT6</fullName>
    </alternativeName>
</protein>
<feature type="region of interest" description="Disordered" evidence="11">
    <location>
        <begin position="1"/>
        <end position="207"/>
    </location>
</feature>
<feature type="compositionally biased region" description="Acidic residues" evidence="11">
    <location>
        <begin position="164"/>
        <end position="188"/>
    </location>
</feature>
<evidence type="ECO:0000256" key="7">
    <source>
        <dbReference type="ARBA" id="ARBA00023163"/>
    </source>
</evidence>
<feature type="compositionally biased region" description="Polar residues" evidence="11">
    <location>
        <begin position="128"/>
        <end position="140"/>
    </location>
</feature>
<evidence type="ECO:0000256" key="4">
    <source>
        <dbReference type="ARBA" id="ARBA00020248"/>
    </source>
</evidence>
<keyword evidence="6" id="KW-0727">SH2 domain</keyword>
<evidence type="ECO:0000256" key="1">
    <source>
        <dbReference type="ARBA" id="ARBA00004123"/>
    </source>
</evidence>
<dbReference type="InterPro" id="IPR055179">
    <property type="entry name" value="Tex-like_central_region"/>
</dbReference>
<dbReference type="InterPro" id="IPR023323">
    <property type="entry name" value="Tex-like_dom_sf"/>
</dbReference>
<dbReference type="InterPro" id="IPR000980">
    <property type="entry name" value="SH2"/>
</dbReference>
<feature type="compositionally biased region" description="Acidic residues" evidence="11">
    <location>
        <begin position="37"/>
        <end position="47"/>
    </location>
</feature>